<protein>
    <recommendedName>
        <fullName evidence="3">Phospholipase D-like domain-containing protein</fullName>
    </recommendedName>
</protein>
<proteinExistence type="predicted"/>
<feature type="compositionally biased region" description="Basic and acidic residues" evidence="1">
    <location>
        <begin position="1"/>
        <end position="11"/>
    </location>
</feature>
<dbReference type="Pfam" id="PF13091">
    <property type="entry name" value="PLDc_2"/>
    <property type="match status" value="1"/>
</dbReference>
<keyword evidence="2" id="KW-0812">Transmembrane</keyword>
<dbReference type="RefSeq" id="WP_014278499.1">
    <property type="nucleotide sequence ID" value="NC_016641.1"/>
</dbReference>
<dbReference type="InterPro" id="IPR025202">
    <property type="entry name" value="PLD-like_dom"/>
</dbReference>
<dbReference type="EMBL" id="CP003107">
    <property type="protein sequence ID" value="AET57748.1"/>
    <property type="molecule type" value="Genomic_DNA"/>
</dbReference>
<accession>G7VWS9</accession>
<evidence type="ECO:0000313" key="4">
    <source>
        <dbReference type="EMBL" id="AET57748.1"/>
    </source>
</evidence>
<dbReference type="AlphaFoldDB" id="G7VWS9"/>
<gene>
    <name evidence="4" type="ordered locus">HPL003_04905</name>
</gene>
<reference key="2">
    <citation type="submission" date="2011-11" db="EMBL/GenBank/DDBJ databases">
        <authorList>
            <person name="Shin S.H."/>
            <person name="Kim S."/>
            <person name="Kim J.Y."/>
        </authorList>
    </citation>
    <scope>NUCLEOTIDE SEQUENCE</scope>
    <source>
        <strain>HPL-003</strain>
    </source>
</reference>
<dbReference type="STRING" id="985665.HPL003_04905"/>
<reference evidence="4 5" key="3">
    <citation type="journal article" date="2012" name="J. Bacteriol.">
        <title>Genome Sequence of Paenibacillus terrae HPL-003, a Xylanase-Producing Bacterium Isolated from Soil Found in Forest Residue.</title>
        <authorList>
            <person name="Shin S.H."/>
            <person name="Kim S."/>
            <person name="Kim J.Y."/>
            <person name="Song H.Y."/>
            <person name="Cho S.J."/>
            <person name="Kim D.R."/>
            <person name="Lee K.I."/>
            <person name="Lim H.K."/>
            <person name="Park N.J."/>
            <person name="Hwang I.T."/>
            <person name="Yang K.S."/>
        </authorList>
    </citation>
    <scope>NUCLEOTIDE SEQUENCE [LARGE SCALE GENOMIC DNA]</scope>
    <source>
        <strain evidence="4 5">HPL-003</strain>
    </source>
</reference>
<sequence>MAKHDPLHSGREYNPGSQQKISKRKLFQRKSGRTGHTIKIIILVLILWLIAIMIFQTHKPLPPFVSYESQEYSTNEVNFWTDLTYPSGDGSTAQHEGQILNHMFGIIDEAKQFIVIDLFLFNDYKHKGQRFPQVSAQMTERLIAKKQANPDMPIFFITDEVNTNYNSSPNHLLENMKQAGIQVVQTDVDPLRDSTPIYSAVWRTFFQWFGQQGTGWIPNLMASDGPDVTARSYLKLLNVKANHRKLVASEQTVLISTGNVHDASAYHSNVALEVKGPIIGDILQTEQAVLDFSGGGQLPAYTPQAEASAQPGKDNYRIKYLTEGKVYTSVLDAIRQTKQGDSIHMGMFYLADRKVLNSLLVASARGVSIQLLLDPNQNAFGQEKIGIPNRPVAKELSDKSGGKIQIRWYNTTHEQYHTKLIYIAKGQGNHIILGGSTNLTPRNLDDLNLENELWVAAPAGSKLTRQIAAYFDTLWNNQGAEYSLDLSAYEDNSTFWKDILYRLQDMLGFTTF</sequence>
<dbReference type="HOGENOM" id="CLU_044580_0_0_9"/>
<dbReference type="eggNOG" id="COG1502">
    <property type="taxonomic scope" value="Bacteria"/>
</dbReference>
<dbReference type="SUPFAM" id="SSF56024">
    <property type="entry name" value="Phospholipase D/nuclease"/>
    <property type="match status" value="2"/>
</dbReference>
<reference evidence="5" key="1">
    <citation type="submission" date="2011-11" db="EMBL/GenBank/DDBJ databases">
        <title>Complete sequence of Paenibacillus terrae HPL-003.</title>
        <authorList>
            <person name="Shin S.H."/>
            <person name="Kim S."/>
            <person name="Kim J.Y."/>
        </authorList>
    </citation>
    <scope>NUCLEOTIDE SEQUENCE [LARGE SCALE GENOMIC DNA]</scope>
    <source>
        <strain evidence="5">HPL-003</strain>
    </source>
</reference>
<dbReference type="KEGG" id="pta:HPL003_04905"/>
<dbReference type="CDD" id="cd09129">
    <property type="entry name" value="PLDc_unchar2_1"/>
    <property type="match status" value="1"/>
</dbReference>
<evidence type="ECO:0000256" key="2">
    <source>
        <dbReference type="SAM" id="Phobius"/>
    </source>
</evidence>
<organism evidence="4 5">
    <name type="scientific">Paenibacillus terrae (strain HPL-003)</name>
    <dbReference type="NCBI Taxonomy" id="985665"/>
    <lineage>
        <taxon>Bacteria</taxon>
        <taxon>Bacillati</taxon>
        <taxon>Bacillota</taxon>
        <taxon>Bacilli</taxon>
        <taxon>Bacillales</taxon>
        <taxon>Paenibacillaceae</taxon>
        <taxon>Paenibacillus</taxon>
    </lineage>
</organism>
<keyword evidence="2" id="KW-1133">Transmembrane helix</keyword>
<evidence type="ECO:0000259" key="3">
    <source>
        <dbReference type="Pfam" id="PF13091"/>
    </source>
</evidence>
<name>G7VWS9_PAETH</name>
<evidence type="ECO:0000256" key="1">
    <source>
        <dbReference type="SAM" id="MobiDB-lite"/>
    </source>
</evidence>
<evidence type="ECO:0000313" key="5">
    <source>
        <dbReference type="Proteomes" id="UP000005876"/>
    </source>
</evidence>
<dbReference type="Proteomes" id="UP000005876">
    <property type="component" value="Chromosome"/>
</dbReference>
<dbReference type="CDD" id="cd09130">
    <property type="entry name" value="PLDc_unchar2_2"/>
    <property type="match status" value="1"/>
</dbReference>
<feature type="domain" description="Phospholipase D-like" evidence="3">
    <location>
        <begin position="331"/>
        <end position="475"/>
    </location>
</feature>
<dbReference type="Gene3D" id="3.30.870.10">
    <property type="entry name" value="Endonuclease Chain A"/>
    <property type="match status" value="2"/>
</dbReference>
<keyword evidence="2" id="KW-0472">Membrane</keyword>
<feature type="region of interest" description="Disordered" evidence="1">
    <location>
        <begin position="1"/>
        <end position="28"/>
    </location>
</feature>
<dbReference type="OrthoDB" id="92272at2"/>
<feature type="transmembrane region" description="Helical" evidence="2">
    <location>
        <begin position="37"/>
        <end position="55"/>
    </location>
</feature>